<gene>
    <name evidence="2" type="ORF">Golob_002775</name>
</gene>
<evidence type="ECO:0000313" key="3">
    <source>
        <dbReference type="Proteomes" id="UP000593572"/>
    </source>
</evidence>
<dbReference type="GO" id="GO:0008374">
    <property type="term" value="F:O-acyltransferase activity"/>
    <property type="evidence" value="ECO:0007669"/>
    <property type="project" value="InterPro"/>
</dbReference>
<dbReference type="Pfam" id="PF06974">
    <property type="entry name" value="WS_DGAT_C"/>
    <property type="match status" value="1"/>
</dbReference>
<dbReference type="AlphaFoldDB" id="A0A7J8N6F4"/>
<protein>
    <recommendedName>
        <fullName evidence="1">O-acyltransferase WSD1 C-terminal domain-containing protein</fullName>
    </recommendedName>
</protein>
<comment type="caution">
    <text evidence="2">The sequence shown here is derived from an EMBL/GenBank/DDBJ whole genome shotgun (WGS) entry which is preliminary data.</text>
</comment>
<sequence length="143" mass="16429">MHKPCAEKVWGNQFAFLHVSIPELTSLESLNPLDFVWKAQKLIQRQRNSGAIFLTARLLEWFRKFKGPEATAKYIYSTIKNSSMALSNIIGPVEQMALSNHPIKSLCFIMSLTITMVSYMRKLKVAFKIEKGFIDLEKLKSFI</sequence>
<dbReference type="GO" id="GO:0005886">
    <property type="term" value="C:plasma membrane"/>
    <property type="evidence" value="ECO:0007669"/>
    <property type="project" value="TreeGrafter"/>
</dbReference>
<dbReference type="GO" id="GO:0019432">
    <property type="term" value="P:triglyceride biosynthetic process"/>
    <property type="evidence" value="ECO:0007669"/>
    <property type="project" value="TreeGrafter"/>
</dbReference>
<dbReference type="PANTHER" id="PTHR31650:SF34">
    <property type="entry name" value="O-ACYLTRANSFERASE WSD1-LIKE ISOFORM X1"/>
    <property type="match status" value="1"/>
</dbReference>
<organism evidence="2 3">
    <name type="scientific">Gossypium lobatum</name>
    <dbReference type="NCBI Taxonomy" id="34289"/>
    <lineage>
        <taxon>Eukaryota</taxon>
        <taxon>Viridiplantae</taxon>
        <taxon>Streptophyta</taxon>
        <taxon>Embryophyta</taxon>
        <taxon>Tracheophyta</taxon>
        <taxon>Spermatophyta</taxon>
        <taxon>Magnoliopsida</taxon>
        <taxon>eudicotyledons</taxon>
        <taxon>Gunneridae</taxon>
        <taxon>Pentapetalae</taxon>
        <taxon>rosids</taxon>
        <taxon>malvids</taxon>
        <taxon>Malvales</taxon>
        <taxon>Malvaceae</taxon>
        <taxon>Malvoideae</taxon>
        <taxon>Gossypium</taxon>
    </lineage>
</organism>
<name>A0A7J8N6F4_9ROSI</name>
<dbReference type="InterPro" id="IPR045034">
    <property type="entry name" value="O-acyltransferase_WSD1-like"/>
</dbReference>
<keyword evidence="3" id="KW-1185">Reference proteome</keyword>
<dbReference type="EMBL" id="JABEZX010000012">
    <property type="protein sequence ID" value="MBA0572434.1"/>
    <property type="molecule type" value="Genomic_DNA"/>
</dbReference>
<dbReference type="PANTHER" id="PTHR31650">
    <property type="entry name" value="O-ACYLTRANSFERASE (WSD1-LIKE) FAMILY PROTEIN"/>
    <property type="match status" value="1"/>
</dbReference>
<dbReference type="InterPro" id="IPR009721">
    <property type="entry name" value="O-acyltransferase_WSD1_C"/>
</dbReference>
<reference evidence="2 3" key="1">
    <citation type="journal article" date="2019" name="Genome Biol. Evol.">
        <title>Insights into the evolution of the New World diploid cottons (Gossypium, subgenus Houzingenia) based on genome sequencing.</title>
        <authorList>
            <person name="Grover C.E."/>
            <person name="Arick M.A. 2nd"/>
            <person name="Thrash A."/>
            <person name="Conover J.L."/>
            <person name="Sanders W.S."/>
            <person name="Peterson D.G."/>
            <person name="Frelichowski J.E."/>
            <person name="Scheffler J.A."/>
            <person name="Scheffler B.E."/>
            <person name="Wendel J.F."/>
        </authorList>
    </citation>
    <scope>NUCLEOTIDE SEQUENCE [LARGE SCALE GENOMIC DNA]</scope>
    <source>
        <strain evidence="2">157</strain>
        <tissue evidence="2">Leaf</tissue>
    </source>
</reference>
<accession>A0A7J8N6F4</accession>
<feature type="domain" description="O-acyltransferase WSD1 C-terminal" evidence="1">
    <location>
        <begin position="10"/>
        <end position="140"/>
    </location>
</feature>
<evidence type="ECO:0000259" key="1">
    <source>
        <dbReference type="Pfam" id="PF06974"/>
    </source>
</evidence>
<evidence type="ECO:0000313" key="2">
    <source>
        <dbReference type="EMBL" id="MBA0572434.1"/>
    </source>
</evidence>
<proteinExistence type="predicted"/>
<dbReference type="Proteomes" id="UP000593572">
    <property type="component" value="Unassembled WGS sequence"/>
</dbReference>